<evidence type="ECO:0000256" key="1">
    <source>
        <dbReference type="SAM" id="MobiDB-lite"/>
    </source>
</evidence>
<feature type="compositionally biased region" description="Basic and acidic residues" evidence="1">
    <location>
        <begin position="286"/>
        <end position="299"/>
    </location>
</feature>
<name>A0A0K0FRU3_STRVS</name>
<dbReference type="AlphaFoldDB" id="A0A0K0FRU3"/>
<reference evidence="3" key="2">
    <citation type="submission" date="2015-08" db="UniProtKB">
        <authorList>
            <consortium name="WormBaseParasite"/>
        </authorList>
    </citation>
    <scope>IDENTIFICATION</scope>
</reference>
<evidence type="ECO:0000313" key="3">
    <source>
        <dbReference type="WBParaSite" id="SVE_1279600.1"/>
    </source>
</evidence>
<dbReference type="Proteomes" id="UP000035680">
    <property type="component" value="Unassembled WGS sequence"/>
</dbReference>
<protein>
    <submittedName>
        <fullName evidence="3">Retrotrans_gag domain-containing protein</fullName>
    </submittedName>
</protein>
<feature type="region of interest" description="Disordered" evidence="1">
    <location>
        <begin position="270"/>
        <end position="299"/>
    </location>
</feature>
<evidence type="ECO:0000313" key="2">
    <source>
        <dbReference type="Proteomes" id="UP000035680"/>
    </source>
</evidence>
<dbReference type="WBParaSite" id="SVE_1279600.1">
    <property type="protein sequence ID" value="SVE_1279600.1"/>
    <property type="gene ID" value="SVE_1279600"/>
</dbReference>
<accession>A0A0K0FRU3</accession>
<sequence length="434" mass="51141">MYQQSPKIDKLSSNIDYQFCNRKVEKLRYLDHLRDTHEYEDDRFLKVIVCPVFKCKTKGKQYSFKNFKIHWRKFHVLHFNHRCDSKSNKKSWLVIRLSLTRHPLDKFRGNSKEYLDYLNKIFLISDIDVKEDFDYVKHFLRIQSNFIINLFFDTYKNTESWNRKAVQEFCNSLLSEVPNRPVNELMNLARAKKLKNENIKTYAMRLKSLLSFMNNEEKEQVILYKITSEADDNLRNCLSEISNFTFTEVISTVDEYFTIIEFKRLLVPPENKSDSSFKNSGYPSKFRREDKSISHSISSDRVKDKVNNIDSSELVIKTDSIKHSPEAGNSTISWGNRNLYPLVYEVIRIFCRDVIVMLNSGVTCNILALQEVQKHNWRFHKENFEVKGVNNTSSNFIGFLDANVSKRGLTKNVTCRFNVSSCNESSISDRFVKN</sequence>
<organism evidence="2 3">
    <name type="scientific">Strongyloides venezuelensis</name>
    <name type="common">Threadworm</name>
    <dbReference type="NCBI Taxonomy" id="75913"/>
    <lineage>
        <taxon>Eukaryota</taxon>
        <taxon>Metazoa</taxon>
        <taxon>Ecdysozoa</taxon>
        <taxon>Nematoda</taxon>
        <taxon>Chromadorea</taxon>
        <taxon>Rhabditida</taxon>
        <taxon>Tylenchina</taxon>
        <taxon>Panagrolaimomorpha</taxon>
        <taxon>Strongyloidoidea</taxon>
        <taxon>Strongyloididae</taxon>
        <taxon>Strongyloides</taxon>
    </lineage>
</organism>
<reference evidence="2" key="1">
    <citation type="submission" date="2014-07" db="EMBL/GenBank/DDBJ databases">
        <authorList>
            <person name="Martin A.A"/>
            <person name="De Silva N."/>
        </authorList>
    </citation>
    <scope>NUCLEOTIDE SEQUENCE</scope>
</reference>
<proteinExistence type="predicted"/>
<keyword evidence="2" id="KW-1185">Reference proteome</keyword>